<comment type="cofactor">
    <cofactor evidence="1 3">
        <name>FAD</name>
        <dbReference type="ChEBI" id="CHEBI:57692"/>
    </cofactor>
</comment>
<protein>
    <submittedName>
        <fullName evidence="5">GMC oxidoreductase-domain-containing protein</fullName>
    </submittedName>
</protein>
<dbReference type="AlphaFoldDB" id="A0AAD7BZH1"/>
<evidence type="ECO:0000256" key="3">
    <source>
        <dbReference type="PIRSR" id="PIRSR000137-2"/>
    </source>
</evidence>
<accession>A0AAD7BZH1</accession>
<evidence type="ECO:0000313" key="5">
    <source>
        <dbReference type="EMBL" id="KAJ7634936.1"/>
    </source>
</evidence>
<dbReference type="GO" id="GO:0050660">
    <property type="term" value="F:flavin adenine dinucleotide binding"/>
    <property type="evidence" value="ECO:0007669"/>
    <property type="project" value="InterPro"/>
</dbReference>
<dbReference type="PIRSF" id="PIRSF000137">
    <property type="entry name" value="Alcohol_oxidase"/>
    <property type="match status" value="1"/>
</dbReference>
<dbReference type="InterPro" id="IPR000172">
    <property type="entry name" value="GMC_OxRdtase_N"/>
</dbReference>
<feature type="binding site" evidence="3">
    <location>
        <position position="232"/>
    </location>
    <ligand>
        <name>FAD</name>
        <dbReference type="ChEBI" id="CHEBI:57692"/>
    </ligand>
</feature>
<dbReference type="Pfam" id="PF00732">
    <property type="entry name" value="GMC_oxred_N"/>
    <property type="match status" value="1"/>
</dbReference>
<dbReference type="Pfam" id="PF05199">
    <property type="entry name" value="GMC_oxred_C"/>
    <property type="match status" value="1"/>
</dbReference>
<evidence type="ECO:0000256" key="1">
    <source>
        <dbReference type="ARBA" id="ARBA00001974"/>
    </source>
</evidence>
<gene>
    <name evidence="5" type="ORF">FB45DRAFT_1142599</name>
</gene>
<dbReference type="InterPro" id="IPR036188">
    <property type="entry name" value="FAD/NAD-bd_sf"/>
</dbReference>
<evidence type="ECO:0000256" key="2">
    <source>
        <dbReference type="ARBA" id="ARBA00010790"/>
    </source>
</evidence>
<dbReference type="InterPro" id="IPR007867">
    <property type="entry name" value="GMC_OxRtase_C"/>
</dbReference>
<feature type="binding site" evidence="3">
    <location>
        <begin position="97"/>
        <end position="100"/>
    </location>
    <ligand>
        <name>FAD</name>
        <dbReference type="ChEBI" id="CHEBI:57692"/>
    </ligand>
</feature>
<comment type="caution">
    <text evidence="5">The sequence shown here is derived from an EMBL/GenBank/DDBJ whole genome shotgun (WGS) entry which is preliminary data.</text>
</comment>
<dbReference type="PROSITE" id="PS00624">
    <property type="entry name" value="GMC_OXRED_2"/>
    <property type="match status" value="1"/>
</dbReference>
<dbReference type="GO" id="GO:0016614">
    <property type="term" value="F:oxidoreductase activity, acting on CH-OH group of donors"/>
    <property type="evidence" value="ECO:0007669"/>
    <property type="project" value="InterPro"/>
</dbReference>
<dbReference type="EMBL" id="JARKIF010000007">
    <property type="protein sequence ID" value="KAJ7634936.1"/>
    <property type="molecule type" value="Genomic_DNA"/>
</dbReference>
<organism evidence="5 6">
    <name type="scientific">Roridomyces roridus</name>
    <dbReference type="NCBI Taxonomy" id="1738132"/>
    <lineage>
        <taxon>Eukaryota</taxon>
        <taxon>Fungi</taxon>
        <taxon>Dikarya</taxon>
        <taxon>Basidiomycota</taxon>
        <taxon>Agaricomycotina</taxon>
        <taxon>Agaricomycetes</taxon>
        <taxon>Agaricomycetidae</taxon>
        <taxon>Agaricales</taxon>
        <taxon>Marasmiineae</taxon>
        <taxon>Mycenaceae</taxon>
        <taxon>Roridomyces</taxon>
    </lineage>
</organism>
<name>A0AAD7BZH1_9AGAR</name>
<dbReference type="Proteomes" id="UP001221142">
    <property type="component" value="Unassembled WGS sequence"/>
</dbReference>
<keyword evidence="6" id="KW-1185">Reference proteome</keyword>
<evidence type="ECO:0000259" key="4">
    <source>
        <dbReference type="PROSITE" id="PS00624"/>
    </source>
</evidence>
<feature type="domain" description="Glucose-methanol-choline oxidoreductase N-terminal" evidence="4">
    <location>
        <begin position="269"/>
        <end position="283"/>
    </location>
</feature>
<dbReference type="InterPro" id="IPR012132">
    <property type="entry name" value="GMC_OxRdtase"/>
</dbReference>
<dbReference type="PANTHER" id="PTHR11552:SF78">
    <property type="entry name" value="GLUCOSE-METHANOL-CHOLINE OXIDOREDUCTASE N-TERMINAL DOMAIN-CONTAINING PROTEIN"/>
    <property type="match status" value="1"/>
</dbReference>
<evidence type="ECO:0000313" key="6">
    <source>
        <dbReference type="Proteomes" id="UP001221142"/>
    </source>
</evidence>
<proteinExistence type="inferred from homology"/>
<dbReference type="PANTHER" id="PTHR11552">
    <property type="entry name" value="GLUCOSE-METHANOL-CHOLINE GMC OXIDOREDUCTASE"/>
    <property type="match status" value="1"/>
</dbReference>
<dbReference type="Gene3D" id="3.50.50.60">
    <property type="entry name" value="FAD/NAD(P)-binding domain"/>
    <property type="match status" value="1"/>
</dbReference>
<comment type="similarity">
    <text evidence="2">Belongs to the GMC oxidoreductase family.</text>
</comment>
<keyword evidence="3" id="KW-0285">Flavoprotein</keyword>
<sequence>MSPQPEYDIVFAGGGTAACVTARRLASAFPHLSILLLERGPTTKNKAEHVQPGQCSLHLAPGSKTMSSYTSAPSESLGGRSVVVSFGQCVGGSSSVNWMVYNRPAASDLDEWEKTFGNKGWGAKDMIPLFEKSEDYEIEPGKPTHGSEGPLKVSYGAATGLNFWQEFVDIGSQIKKDRPKSDEGNGFDANSVNVFFRIPKWISSAGRRSDVAHHYVYNNDFANLSVFDECHVSRVLIENGVASGVEYVLDKQEDFRIVKARKLVVVSAGAMGSPLILERSGIGRKDLLERVGVPVVADLPGVGENYQDHAVIAAPYILDSNSDSMTLVAHQGPETLGAAEDQWNHGWPGFLGTNGVEAAIKLRPHAEELAELGPEFTEYWNEEFADKPDKPLLYLGNFVNLPFSQAPFGDRETMAVFCYLCYPESRGYLHISSSANAVNFQAGFLSHAGEVAALRWGYKKGREIARRFNSYRGEAASAHPTFKEGSAAALTETLPVSLDAPRLTYSSEDDDAIDAFIRQTAQTNYHSVGTCAMKPLEQGGVVDDKLNVYGIQKLKVADLSILPSNVNSNTYSTAIAIGEKAAVIIADELLSRSRL</sequence>
<dbReference type="SUPFAM" id="SSF51905">
    <property type="entry name" value="FAD/NAD(P)-binding domain"/>
    <property type="match status" value="1"/>
</dbReference>
<reference evidence="5" key="1">
    <citation type="submission" date="2023-03" db="EMBL/GenBank/DDBJ databases">
        <title>Massive genome expansion in bonnet fungi (Mycena s.s.) driven by repeated elements and novel gene families across ecological guilds.</title>
        <authorList>
            <consortium name="Lawrence Berkeley National Laboratory"/>
            <person name="Harder C.B."/>
            <person name="Miyauchi S."/>
            <person name="Viragh M."/>
            <person name="Kuo A."/>
            <person name="Thoen E."/>
            <person name="Andreopoulos B."/>
            <person name="Lu D."/>
            <person name="Skrede I."/>
            <person name="Drula E."/>
            <person name="Henrissat B."/>
            <person name="Morin E."/>
            <person name="Kohler A."/>
            <person name="Barry K."/>
            <person name="LaButti K."/>
            <person name="Morin E."/>
            <person name="Salamov A."/>
            <person name="Lipzen A."/>
            <person name="Mereny Z."/>
            <person name="Hegedus B."/>
            <person name="Baldrian P."/>
            <person name="Stursova M."/>
            <person name="Weitz H."/>
            <person name="Taylor A."/>
            <person name="Grigoriev I.V."/>
            <person name="Nagy L.G."/>
            <person name="Martin F."/>
            <person name="Kauserud H."/>
        </authorList>
    </citation>
    <scope>NUCLEOTIDE SEQUENCE</scope>
    <source>
        <strain evidence="5">9284</strain>
    </source>
</reference>
<dbReference type="SUPFAM" id="SSF54373">
    <property type="entry name" value="FAD-linked reductases, C-terminal domain"/>
    <property type="match status" value="1"/>
</dbReference>
<dbReference type="Gene3D" id="3.30.560.10">
    <property type="entry name" value="Glucose Oxidase, domain 3"/>
    <property type="match status" value="1"/>
</dbReference>
<keyword evidence="3" id="KW-0274">FAD</keyword>